<evidence type="ECO:0000256" key="8">
    <source>
        <dbReference type="ARBA" id="ARBA00023136"/>
    </source>
</evidence>
<accession>A0A0H5CFU4</accession>
<keyword evidence="4 10" id="KW-0963">Cytoplasm</keyword>
<dbReference type="CDD" id="cd09254">
    <property type="entry name" value="AP_delta-COPI_MHD"/>
    <property type="match status" value="1"/>
</dbReference>
<dbReference type="PROSITE" id="PS51072">
    <property type="entry name" value="MHD"/>
    <property type="match status" value="1"/>
</dbReference>
<evidence type="ECO:0000256" key="1">
    <source>
        <dbReference type="ARBA" id="ARBA00010516"/>
    </source>
</evidence>
<evidence type="ECO:0000256" key="7">
    <source>
        <dbReference type="ARBA" id="ARBA00023034"/>
    </source>
</evidence>
<proteinExistence type="inferred from homology"/>
<dbReference type="FunFam" id="3.30.450.60:FF:000003">
    <property type="entry name" value="Coatomer subunit delta"/>
    <property type="match status" value="1"/>
</dbReference>
<evidence type="ECO:0000256" key="11">
    <source>
        <dbReference type="RuleBase" id="RU366052"/>
    </source>
</evidence>
<keyword evidence="6 10" id="KW-0653">Protein transport</keyword>
<comment type="similarity">
    <text evidence="1 10">Belongs to the adaptor complexes medium subunit family. Delta-COP subfamily.</text>
</comment>
<feature type="domain" description="MHD" evidence="13">
    <location>
        <begin position="280"/>
        <end position="523"/>
    </location>
</feature>
<evidence type="ECO:0000256" key="10">
    <source>
        <dbReference type="RuleBase" id="RU364018"/>
    </source>
</evidence>
<evidence type="ECO:0000313" key="14">
    <source>
        <dbReference type="EMBL" id="CEP23469.1"/>
    </source>
</evidence>
<dbReference type="InterPro" id="IPR036168">
    <property type="entry name" value="AP2_Mu_C_sf"/>
</dbReference>
<dbReference type="GO" id="GO:0030126">
    <property type="term" value="C:COPI vesicle coat"/>
    <property type="evidence" value="ECO:0007669"/>
    <property type="project" value="UniProtKB-UniRule"/>
</dbReference>
<dbReference type="GO" id="GO:0015031">
    <property type="term" value="P:protein transport"/>
    <property type="evidence" value="ECO:0007669"/>
    <property type="project" value="UniProtKB-KW"/>
</dbReference>
<evidence type="ECO:0000256" key="9">
    <source>
        <dbReference type="ARBA" id="ARBA00023329"/>
    </source>
</evidence>
<feature type="compositionally biased region" description="Polar residues" evidence="12">
    <location>
        <begin position="191"/>
        <end position="209"/>
    </location>
</feature>
<reference evidence="15" key="1">
    <citation type="journal article" date="2015" name="J. Biotechnol.">
        <title>The structure of the Cyberlindnera jadinii genome and its relation to Candida utilis analyzed by the occurrence of single nucleotide polymorphisms.</title>
        <authorList>
            <person name="Rupp O."/>
            <person name="Brinkrolf K."/>
            <person name="Buerth C."/>
            <person name="Kunigo M."/>
            <person name="Schneider J."/>
            <person name="Jaenicke S."/>
            <person name="Goesmann A."/>
            <person name="Puehler A."/>
            <person name="Jaeger K.-E."/>
            <person name="Ernst J.F."/>
        </authorList>
    </citation>
    <scope>NUCLEOTIDE SEQUENCE [LARGE SCALE GENOMIC DNA]</scope>
    <source>
        <strain evidence="15">ATCC 18201 / CBS 1600 / BCRC 20928 / JCM 3617 / NBRC 0987 / NRRL Y-1542</strain>
    </source>
</reference>
<name>A0A0H5CFU4_CYBJN</name>
<protein>
    <recommendedName>
        <fullName evidence="10">Coatomer subunit delta</fullName>
    </recommendedName>
</protein>
<dbReference type="InterPro" id="IPR027059">
    <property type="entry name" value="Coatomer_dsu"/>
</dbReference>
<dbReference type="Pfam" id="PF00928">
    <property type="entry name" value="Adap_comp_sub"/>
    <property type="match status" value="1"/>
</dbReference>
<evidence type="ECO:0000256" key="5">
    <source>
        <dbReference type="ARBA" id="ARBA00022892"/>
    </source>
</evidence>
<evidence type="ECO:0000256" key="3">
    <source>
        <dbReference type="ARBA" id="ARBA00022448"/>
    </source>
</evidence>
<keyword evidence="3 10" id="KW-0813">Transport</keyword>
<evidence type="ECO:0000256" key="4">
    <source>
        <dbReference type="ARBA" id="ARBA00022490"/>
    </source>
</evidence>
<dbReference type="CDD" id="cd14830">
    <property type="entry name" value="Delta_COP_N"/>
    <property type="match status" value="1"/>
</dbReference>
<dbReference type="SUPFAM" id="SSF64356">
    <property type="entry name" value="SNARE-like"/>
    <property type="match status" value="1"/>
</dbReference>
<dbReference type="PANTHER" id="PTHR10121:SF0">
    <property type="entry name" value="COATOMER SUBUNIT DELTA"/>
    <property type="match status" value="1"/>
</dbReference>
<dbReference type="Pfam" id="PF01217">
    <property type="entry name" value="Clat_adaptor_s"/>
    <property type="match status" value="1"/>
</dbReference>
<gene>
    <name evidence="14" type="ORF">BN1211_4057</name>
</gene>
<dbReference type="EMBL" id="CDQK01000004">
    <property type="protein sequence ID" value="CEP23469.1"/>
    <property type="molecule type" value="Genomic_DNA"/>
</dbReference>
<evidence type="ECO:0000256" key="12">
    <source>
        <dbReference type="SAM" id="MobiDB-lite"/>
    </source>
</evidence>
<comment type="function">
    <text evidence="10">The coatomer is a cytosolic protein complex that binds to dilysine motifs and reversibly associates with Golgi non-clathrin-coated vesicles, which further mediate biosynthetic protein transport from the ER, via the Golgi up to the trans Golgi network. Coatomer complex is required for budding from Golgi membranes, and is essential for the retrograde Golgi-to-ER transport of dilysine-tagged proteins.</text>
</comment>
<dbReference type="GO" id="GO:0051645">
    <property type="term" value="P:Golgi localization"/>
    <property type="evidence" value="ECO:0007669"/>
    <property type="project" value="TreeGrafter"/>
</dbReference>
<keyword evidence="8 10" id="KW-0472">Membrane</keyword>
<keyword evidence="7 10" id="KW-0333">Golgi apparatus</keyword>
<dbReference type="InterPro" id="IPR022775">
    <property type="entry name" value="AP_mu_sigma_su"/>
</dbReference>
<sequence length="523" mass="58520">MAILAASIITRSGKAILSRQFRELTKNRITELLANFPALLSENNTQHTTVEDEHVRYVYQPLDDLYILLITNRQSNILQDIETLSLFAETVTSLLRVVNENEIFDHAFEILSAMDEIVTLGYRENLSFIQIKAFLEMDSHEEKIQDIIELNKQMEATEERKRRAKEIQRKERDRRNNQFNTPAGFQGGMGSTNSFAPTQDYSAPQTNYAPTPVDPTPSHRPAPRGRGLQLGKSKKSSFEPSSAPLISEPELPRQSIQEPQQQYQSARQEATPPVDDKPLNNGILVTLEEKVTAEITREGSIVSSELKGVLQLRINDPELALAKILLEAKKDDGVQFKTHPNVDRNLFAGSSVIGLKNPEKPFPSNDQNLGVLRWRGVGKADDNKYVPIQFTTWLTANGNSTDVTLEFELNDSYNEAITNITILVPVYTDNVELKSENAQISEISDEGIIFQLESLSPGENGVLEFSIGANEDDLFPIEVSFTSENPVNTLGHVKVLDVVSVSDEESLPFDLISELTTDGYFIV</sequence>
<dbReference type="Gene3D" id="2.60.40.1170">
    <property type="entry name" value="Mu homology domain, subdomain B"/>
    <property type="match status" value="2"/>
</dbReference>
<dbReference type="InterPro" id="IPR011012">
    <property type="entry name" value="Longin-like_dom_sf"/>
</dbReference>
<evidence type="ECO:0000256" key="6">
    <source>
        <dbReference type="ARBA" id="ARBA00022927"/>
    </source>
</evidence>
<evidence type="ECO:0000313" key="15">
    <source>
        <dbReference type="Proteomes" id="UP000038830"/>
    </source>
</evidence>
<evidence type="ECO:0000256" key="2">
    <source>
        <dbReference type="ARBA" id="ARBA00011775"/>
    </source>
</evidence>
<dbReference type="Gene3D" id="3.30.450.60">
    <property type="match status" value="1"/>
</dbReference>
<feature type="region of interest" description="Disordered" evidence="12">
    <location>
        <begin position="156"/>
        <end position="279"/>
    </location>
</feature>
<feature type="compositionally biased region" description="Low complexity" evidence="12">
    <location>
        <begin position="254"/>
        <end position="264"/>
    </location>
</feature>
<dbReference type="AlphaFoldDB" id="A0A0H5CFU4"/>
<dbReference type="PANTHER" id="PTHR10121">
    <property type="entry name" value="COATOMER SUBUNIT DELTA"/>
    <property type="match status" value="1"/>
</dbReference>
<feature type="compositionally biased region" description="Basic and acidic residues" evidence="12">
    <location>
        <begin position="156"/>
        <end position="176"/>
    </location>
</feature>
<evidence type="ECO:0000259" key="13">
    <source>
        <dbReference type="PROSITE" id="PS51072"/>
    </source>
</evidence>
<dbReference type="Proteomes" id="UP000038830">
    <property type="component" value="Unassembled WGS sequence"/>
</dbReference>
<comment type="subunit">
    <text evidence="2 10">Oligomeric complex that consists of at least the alpha, beta, beta', gamma, delta, epsilon and zeta subunits.</text>
</comment>
<keyword evidence="5 10" id="KW-0931">ER-Golgi transport</keyword>
<dbReference type="GO" id="GO:0006888">
    <property type="term" value="P:endoplasmic reticulum to Golgi vesicle-mediated transport"/>
    <property type="evidence" value="ECO:0007669"/>
    <property type="project" value="TreeGrafter"/>
</dbReference>
<keyword evidence="9 10" id="KW-0968">Cytoplasmic vesicle</keyword>
<dbReference type="GO" id="GO:0000139">
    <property type="term" value="C:Golgi membrane"/>
    <property type="evidence" value="ECO:0007669"/>
    <property type="project" value="UniProtKB-SubCell"/>
</dbReference>
<comment type="subcellular location">
    <subcellularLocation>
        <location evidence="10 11">Cytoplasm</location>
    </subcellularLocation>
    <subcellularLocation>
        <location evidence="10 11">Cytoplasmic vesicle</location>
        <location evidence="10 11">COPI-coated vesicle membrane</location>
        <topology evidence="10 11">Peripheral membrane protein</topology>
        <orientation evidence="10 11">Cytoplasmic side</orientation>
    </subcellularLocation>
    <subcellularLocation>
        <location evidence="10 11">Golgi apparatus membrane</location>
        <topology evidence="10 11">Peripheral membrane protein</topology>
        <orientation evidence="10 11">Cytoplasmic side</orientation>
    </subcellularLocation>
</comment>
<dbReference type="SUPFAM" id="SSF49447">
    <property type="entry name" value="Second domain of Mu2 adaptin subunit (ap50) of ap2 adaptor"/>
    <property type="match status" value="1"/>
</dbReference>
<organism evidence="14 15">
    <name type="scientific">Cyberlindnera jadinii (strain ATCC 18201 / CBS 1600 / BCRC 20928 / JCM 3617 / NBRC 0987 / NRRL Y-1542)</name>
    <name type="common">Torula yeast</name>
    <name type="synonym">Candida utilis</name>
    <dbReference type="NCBI Taxonomy" id="983966"/>
    <lineage>
        <taxon>Eukaryota</taxon>
        <taxon>Fungi</taxon>
        <taxon>Dikarya</taxon>
        <taxon>Ascomycota</taxon>
        <taxon>Saccharomycotina</taxon>
        <taxon>Saccharomycetes</taxon>
        <taxon>Phaffomycetales</taxon>
        <taxon>Phaffomycetaceae</taxon>
        <taxon>Cyberlindnera</taxon>
    </lineage>
</organism>
<dbReference type="InterPro" id="IPR028565">
    <property type="entry name" value="MHD"/>
</dbReference>
<dbReference type="GO" id="GO:0006890">
    <property type="term" value="P:retrograde vesicle-mediated transport, Golgi to endoplasmic reticulum"/>
    <property type="evidence" value="ECO:0007669"/>
    <property type="project" value="UniProtKB-UniRule"/>
</dbReference>